<accession>A0A516GEN0</accession>
<protein>
    <recommendedName>
        <fullName evidence="1">NAD(P)-binding domain-containing protein</fullName>
    </recommendedName>
</protein>
<evidence type="ECO:0000313" key="2">
    <source>
        <dbReference type="EMBL" id="QDO89984.1"/>
    </source>
</evidence>
<sequence>MCGGARGRPMNEDQELHVVIGASGGTGSALVRELCKRGRRVRAVNRSGQVDVPPGVDVVAADARDADRMREVCRGRWWSTTRSIRPSRSGSRRFPPLWTECWPVPNPAMPGWSLSTTPGCTVARPGR</sequence>
<proteinExistence type="predicted"/>
<evidence type="ECO:0000259" key="1">
    <source>
        <dbReference type="Pfam" id="PF13460"/>
    </source>
</evidence>
<dbReference type="Proteomes" id="UP000315395">
    <property type="component" value="Chromosome"/>
</dbReference>
<dbReference type="EMBL" id="CP041616">
    <property type="protein sequence ID" value="QDO89984.1"/>
    <property type="molecule type" value="Genomic_DNA"/>
</dbReference>
<dbReference type="KEGG" id="orz:FNH13_18025"/>
<name>A0A516GEN0_9MICO</name>
<keyword evidence="3" id="KW-1185">Reference proteome</keyword>
<dbReference type="Gene3D" id="3.40.50.720">
    <property type="entry name" value="NAD(P)-binding Rossmann-like Domain"/>
    <property type="match status" value="1"/>
</dbReference>
<dbReference type="Pfam" id="PF13460">
    <property type="entry name" value="NAD_binding_10"/>
    <property type="match status" value="1"/>
</dbReference>
<dbReference type="SUPFAM" id="SSF51735">
    <property type="entry name" value="NAD(P)-binding Rossmann-fold domains"/>
    <property type="match status" value="1"/>
</dbReference>
<dbReference type="OrthoDB" id="8205493at2"/>
<dbReference type="InterPro" id="IPR016040">
    <property type="entry name" value="NAD(P)-bd_dom"/>
</dbReference>
<organism evidence="2 3">
    <name type="scientific">Ornithinimicrobium ciconiae</name>
    <dbReference type="NCBI Taxonomy" id="2594265"/>
    <lineage>
        <taxon>Bacteria</taxon>
        <taxon>Bacillati</taxon>
        <taxon>Actinomycetota</taxon>
        <taxon>Actinomycetes</taxon>
        <taxon>Micrococcales</taxon>
        <taxon>Ornithinimicrobiaceae</taxon>
        <taxon>Ornithinimicrobium</taxon>
    </lineage>
</organism>
<dbReference type="InterPro" id="IPR036291">
    <property type="entry name" value="NAD(P)-bd_dom_sf"/>
</dbReference>
<dbReference type="AlphaFoldDB" id="A0A516GEN0"/>
<gene>
    <name evidence="2" type="ORF">FNH13_18025</name>
</gene>
<reference evidence="2 3" key="1">
    <citation type="submission" date="2019-07" db="EMBL/GenBank/DDBJ databases">
        <title>complete genome sequencing of Ornithinimicrobium sp. H23M54.</title>
        <authorList>
            <person name="Bae J.-W."/>
            <person name="Lee S.-Y."/>
        </authorList>
    </citation>
    <scope>NUCLEOTIDE SEQUENCE [LARGE SCALE GENOMIC DNA]</scope>
    <source>
        <strain evidence="2 3">H23M54</strain>
    </source>
</reference>
<evidence type="ECO:0000313" key="3">
    <source>
        <dbReference type="Proteomes" id="UP000315395"/>
    </source>
</evidence>
<feature type="domain" description="NAD(P)-binding" evidence="1">
    <location>
        <begin position="21"/>
        <end position="75"/>
    </location>
</feature>